<accession>A0A5B9VZA8</accession>
<dbReference type="RefSeq" id="WP_148593225.1">
    <property type="nucleotide sequence ID" value="NZ_CP042997.1"/>
</dbReference>
<dbReference type="Proteomes" id="UP000324233">
    <property type="component" value="Chromosome"/>
</dbReference>
<evidence type="ECO:0000259" key="1">
    <source>
        <dbReference type="Pfam" id="PF08308"/>
    </source>
</evidence>
<evidence type="ECO:0000313" key="3">
    <source>
        <dbReference type="Proteomes" id="UP000324233"/>
    </source>
</evidence>
<dbReference type="KEGG" id="agv:OJF2_18900"/>
<dbReference type="Pfam" id="PF08308">
    <property type="entry name" value="PEGA"/>
    <property type="match status" value="1"/>
</dbReference>
<gene>
    <name evidence="2" type="ORF">OJF2_18900</name>
</gene>
<reference evidence="2 3" key="1">
    <citation type="submission" date="2019-08" db="EMBL/GenBank/DDBJ databases">
        <title>Deep-cultivation of Planctomycetes and their phenomic and genomic characterization uncovers novel biology.</title>
        <authorList>
            <person name="Wiegand S."/>
            <person name="Jogler M."/>
            <person name="Boedeker C."/>
            <person name="Pinto D."/>
            <person name="Vollmers J."/>
            <person name="Rivas-Marin E."/>
            <person name="Kohn T."/>
            <person name="Peeters S.H."/>
            <person name="Heuer A."/>
            <person name="Rast P."/>
            <person name="Oberbeckmann S."/>
            <person name="Bunk B."/>
            <person name="Jeske O."/>
            <person name="Meyerdierks A."/>
            <person name="Storesund J.E."/>
            <person name="Kallscheuer N."/>
            <person name="Luecker S."/>
            <person name="Lage O.M."/>
            <person name="Pohl T."/>
            <person name="Merkel B.J."/>
            <person name="Hornburger P."/>
            <person name="Mueller R.-W."/>
            <person name="Bruemmer F."/>
            <person name="Labrenz M."/>
            <person name="Spormann A.M."/>
            <person name="Op den Camp H."/>
            <person name="Overmann J."/>
            <person name="Amann R."/>
            <person name="Jetten M.S.M."/>
            <person name="Mascher T."/>
            <person name="Medema M.H."/>
            <person name="Devos D.P."/>
            <person name="Kaster A.-K."/>
            <person name="Ovreas L."/>
            <person name="Rohde M."/>
            <person name="Galperin M.Y."/>
            <person name="Jogler C."/>
        </authorList>
    </citation>
    <scope>NUCLEOTIDE SEQUENCE [LARGE SCALE GENOMIC DNA]</scope>
    <source>
        <strain evidence="2 3">OJF2</strain>
    </source>
</reference>
<evidence type="ECO:0000313" key="2">
    <source>
        <dbReference type="EMBL" id="QEH33389.1"/>
    </source>
</evidence>
<sequence>MGNKLRTDRRRAVATILLGLAAASGCVERRYTIRTDPPGATAVVNGQEVGPTPVSQPFTYYGDREITLIQDGYETRTIIQPIKAPWWDNMLTEFFTENLVPFHLRDEREYTYAMAPATSPNAGDLRNRAEQLRGESQAVPAPRRGGILGWLGFP</sequence>
<organism evidence="2 3">
    <name type="scientific">Aquisphaera giovannonii</name>
    <dbReference type="NCBI Taxonomy" id="406548"/>
    <lineage>
        <taxon>Bacteria</taxon>
        <taxon>Pseudomonadati</taxon>
        <taxon>Planctomycetota</taxon>
        <taxon>Planctomycetia</taxon>
        <taxon>Isosphaerales</taxon>
        <taxon>Isosphaeraceae</taxon>
        <taxon>Aquisphaera</taxon>
    </lineage>
</organism>
<keyword evidence="3" id="KW-1185">Reference proteome</keyword>
<dbReference type="AlphaFoldDB" id="A0A5B9VZA8"/>
<dbReference type="PROSITE" id="PS51257">
    <property type="entry name" value="PROKAR_LIPOPROTEIN"/>
    <property type="match status" value="1"/>
</dbReference>
<dbReference type="OrthoDB" id="272812at2"/>
<dbReference type="EMBL" id="CP042997">
    <property type="protein sequence ID" value="QEH33389.1"/>
    <property type="molecule type" value="Genomic_DNA"/>
</dbReference>
<feature type="domain" description="PEGA" evidence="1">
    <location>
        <begin position="31"/>
        <end position="75"/>
    </location>
</feature>
<protein>
    <submittedName>
        <fullName evidence="2">PEGA domain protein</fullName>
    </submittedName>
</protein>
<name>A0A5B9VZA8_9BACT</name>
<proteinExistence type="predicted"/>
<dbReference type="InterPro" id="IPR013229">
    <property type="entry name" value="PEGA"/>
</dbReference>